<accession>A0ABR7PHQ7</accession>
<dbReference type="SUPFAM" id="SSF55073">
    <property type="entry name" value="Nucleotide cyclase"/>
    <property type="match status" value="1"/>
</dbReference>
<dbReference type="RefSeq" id="WP_187633046.1">
    <property type="nucleotide sequence ID" value="NZ_VZQQ01000003.1"/>
</dbReference>
<dbReference type="Proteomes" id="UP000736373">
    <property type="component" value="Unassembled WGS sequence"/>
</dbReference>
<reference evidence="1 2" key="1">
    <citation type="submission" date="2019-09" db="EMBL/GenBank/DDBJ databases">
        <title>Paraburkholderia podalyriae sp. nov., A South African Podalyria-associated rhizobium.</title>
        <authorList>
            <person name="Mavima L."/>
            <person name="Beukes C.W."/>
            <person name="Palmer M."/>
            <person name="De Meyer S.E."/>
            <person name="James E.K."/>
            <person name="Maluk M."/>
            <person name="Avontuur J.R."/>
            <person name="Chan W.Y."/>
            <person name="Venter S.N."/>
            <person name="Steenkamp E.T."/>
        </authorList>
    </citation>
    <scope>NUCLEOTIDE SEQUENCE [LARGE SCALE GENOMIC DNA]</scope>
    <source>
        <strain evidence="1 2">WC7.3b</strain>
    </source>
</reference>
<organism evidence="1 2">
    <name type="scientific">Paraburkholderia podalyriae</name>
    <dbReference type="NCBI Taxonomy" id="1938811"/>
    <lineage>
        <taxon>Bacteria</taxon>
        <taxon>Pseudomonadati</taxon>
        <taxon>Pseudomonadota</taxon>
        <taxon>Betaproteobacteria</taxon>
        <taxon>Burkholderiales</taxon>
        <taxon>Burkholderiaceae</taxon>
        <taxon>Paraburkholderia</taxon>
    </lineage>
</organism>
<comment type="caution">
    <text evidence="1">The sequence shown here is derived from an EMBL/GenBank/DDBJ whole genome shotgun (WGS) entry which is preliminary data.</text>
</comment>
<dbReference type="EMBL" id="VZQQ01000003">
    <property type="protein sequence ID" value="MBC8745910.1"/>
    <property type="molecule type" value="Genomic_DNA"/>
</dbReference>
<protein>
    <submittedName>
        <fullName evidence="1">Adenylate/guanylate cyclase domain-containing protein</fullName>
    </submittedName>
</protein>
<evidence type="ECO:0000313" key="2">
    <source>
        <dbReference type="Proteomes" id="UP000736373"/>
    </source>
</evidence>
<proteinExistence type="predicted"/>
<dbReference type="InterPro" id="IPR029787">
    <property type="entry name" value="Nucleotide_cyclase"/>
</dbReference>
<keyword evidence="2" id="KW-1185">Reference proteome</keyword>
<sequence>MALEDDLRSWVKDTFRLQWDEETTTAVPNAEDLRLNTNHAKDLEEAVVLYADLDGSTDMVDNYKWWFSAEIYKTFLKCSADIIKSEGGTITAYDGDRVMAVYTGDSKNTSAARTALKINYCVSQIIQPALEEQYSTTDFVLRHVVGIDRSQLRAARIGVRGDNDIVWVGRAANYAAKLTNLPGKPTRITEAVYNRLSNDLKETDGQNMWICEYWKEKDMNIYTSTWRWGSC</sequence>
<evidence type="ECO:0000313" key="1">
    <source>
        <dbReference type="EMBL" id="MBC8745910.1"/>
    </source>
</evidence>
<name>A0ABR7PHQ7_9BURK</name>
<gene>
    <name evidence="1" type="ORF">F6X42_04480</name>
</gene>
<dbReference type="Gene3D" id="3.30.70.1230">
    <property type="entry name" value="Nucleotide cyclase"/>
    <property type="match status" value="1"/>
</dbReference>